<accession>A0A6N3CMJ9</accession>
<organism evidence="2">
    <name type="scientific">Staphylococcus simulans</name>
    <dbReference type="NCBI Taxonomy" id="1286"/>
    <lineage>
        <taxon>Bacteria</taxon>
        <taxon>Bacillati</taxon>
        <taxon>Bacillota</taxon>
        <taxon>Bacilli</taxon>
        <taxon>Bacillales</taxon>
        <taxon>Staphylococcaceae</taxon>
        <taxon>Staphylococcus</taxon>
    </lineage>
</organism>
<sequence length="71" mass="8092">MKNNPTLLKILAAVFILLTIISPLFAIGSIICSVKIKKYNDIVGDRFLTISIICAVIFMAFHFIYYLTYLF</sequence>
<reference evidence="2" key="1">
    <citation type="submission" date="2019-11" db="EMBL/GenBank/DDBJ databases">
        <authorList>
            <person name="Feng L."/>
        </authorList>
    </citation>
    <scope>NUCLEOTIDE SEQUENCE</scope>
    <source>
        <strain evidence="2">SsimulansLFYP27</strain>
    </source>
</reference>
<dbReference type="AlphaFoldDB" id="A0A6N3CMJ9"/>
<keyword evidence="1" id="KW-1133">Transmembrane helix</keyword>
<name>A0A6N3CMJ9_STASI</name>
<evidence type="ECO:0000256" key="1">
    <source>
        <dbReference type="SAM" id="Phobius"/>
    </source>
</evidence>
<feature type="transmembrane region" description="Helical" evidence="1">
    <location>
        <begin position="46"/>
        <end position="67"/>
    </location>
</feature>
<keyword evidence="1" id="KW-0472">Membrane</keyword>
<keyword evidence="1" id="KW-0812">Transmembrane</keyword>
<dbReference type="EMBL" id="CACRUO010000032">
    <property type="protein sequence ID" value="VYU15067.1"/>
    <property type="molecule type" value="Genomic_DNA"/>
</dbReference>
<protein>
    <submittedName>
        <fullName evidence="2">Uncharacterized protein</fullName>
    </submittedName>
</protein>
<evidence type="ECO:0000313" key="2">
    <source>
        <dbReference type="EMBL" id="VYU15067.1"/>
    </source>
</evidence>
<proteinExistence type="predicted"/>
<gene>
    <name evidence="2" type="ORF">SSLFYP27_01543</name>
</gene>
<feature type="transmembrane region" description="Helical" evidence="1">
    <location>
        <begin position="12"/>
        <end position="34"/>
    </location>
</feature>